<dbReference type="AlphaFoldDB" id="A0A1G2PK31"/>
<protein>
    <submittedName>
        <fullName evidence="2">Uncharacterized protein</fullName>
    </submittedName>
</protein>
<evidence type="ECO:0000313" key="2">
    <source>
        <dbReference type="EMBL" id="OHA48684.1"/>
    </source>
</evidence>
<name>A0A1G2PK31_9BACT</name>
<gene>
    <name evidence="2" type="ORF">A2806_00990</name>
</gene>
<dbReference type="EMBL" id="MHSS01000004">
    <property type="protein sequence ID" value="OHA48684.1"/>
    <property type="molecule type" value="Genomic_DNA"/>
</dbReference>
<feature type="region of interest" description="Disordered" evidence="1">
    <location>
        <begin position="41"/>
        <end position="61"/>
    </location>
</feature>
<comment type="caution">
    <text evidence="2">The sequence shown here is derived from an EMBL/GenBank/DDBJ whole genome shotgun (WGS) entry which is preliminary data.</text>
</comment>
<sequence length="61" mass="7235">MIKKRKGKYVVVSETTGRKFGSYPTLKEAKHHLAQIEYFKRLKHSPRPQKQLRKKGLVKKK</sequence>
<accession>A0A1G2PK31</accession>
<evidence type="ECO:0000313" key="3">
    <source>
        <dbReference type="Proteomes" id="UP000177629"/>
    </source>
</evidence>
<dbReference type="Proteomes" id="UP000177629">
    <property type="component" value="Unassembled WGS sequence"/>
</dbReference>
<proteinExistence type="predicted"/>
<organism evidence="2 3">
    <name type="scientific">Candidatus Terrybacteria bacterium RIFCSPHIGHO2_01_FULL_48_17</name>
    <dbReference type="NCBI Taxonomy" id="1802362"/>
    <lineage>
        <taxon>Bacteria</taxon>
        <taxon>Candidatus Terryibacteriota</taxon>
    </lineage>
</organism>
<reference evidence="2 3" key="1">
    <citation type="journal article" date="2016" name="Nat. Commun.">
        <title>Thousands of microbial genomes shed light on interconnected biogeochemical processes in an aquifer system.</title>
        <authorList>
            <person name="Anantharaman K."/>
            <person name="Brown C.T."/>
            <person name="Hug L.A."/>
            <person name="Sharon I."/>
            <person name="Castelle C.J."/>
            <person name="Probst A.J."/>
            <person name="Thomas B.C."/>
            <person name="Singh A."/>
            <person name="Wilkins M.J."/>
            <person name="Karaoz U."/>
            <person name="Brodie E.L."/>
            <person name="Williams K.H."/>
            <person name="Hubbard S.S."/>
            <person name="Banfield J.F."/>
        </authorList>
    </citation>
    <scope>NUCLEOTIDE SEQUENCE [LARGE SCALE GENOMIC DNA]</scope>
</reference>
<evidence type="ECO:0000256" key="1">
    <source>
        <dbReference type="SAM" id="MobiDB-lite"/>
    </source>
</evidence>